<dbReference type="RefSeq" id="WP_208501865.1">
    <property type="nucleotide sequence ID" value="NZ_JAGFOA010000002.1"/>
</dbReference>
<dbReference type="PANTHER" id="PTHR43649:SF29">
    <property type="entry name" value="OSMOPROTECTIVE COMPOUNDS-BINDING PROTEIN GGTB"/>
    <property type="match status" value="1"/>
</dbReference>
<dbReference type="PROSITE" id="PS51257">
    <property type="entry name" value="PROKAR_LIPOPROTEIN"/>
    <property type="match status" value="1"/>
</dbReference>
<evidence type="ECO:0000256" key="2">
    <source>
        <dbReference type="ARBA" id="ARBA00022448"/>
    </source>
</evidence>
<evidence type="ECO:0000256" key="1">
    <source>
        <dbReference type="ARBA" id="ARBA00008520"/>
    </source>
</evidence>
<gene>
    <name evidence="4" type="ORF">J5V96_06470</name>
</gene>
<comment type="similarity">
    <text evidence="1">Belongs to the bacterial solute-binding protein 1 family.</text>
</comment>
<dbReference type="EMBL" id="JAGFOA010000002">
    <property type="protein sequence ID" value="MBO3663152.1"/>
    <property type="molecule type" value="Genomic_DNA"/>
</dbReference>
<keyword evidence="5" id="KW-1185">Reference proteome</keyword>
<evidence type="ECO:0000313" key="4">
    <source>
        <dbReference type="EMBL" id="MBO3663152.1"/>
    </source>
</evidence>
<protein>
    <submittedName>
        <fullName evidence="4">Carbohydrate ABC transporter substrate-binding protein</fullName>
    </submittedName>
</protein>
<dbReference type="SUPFAM" id="SSF53850">
    <property type="entry name" value="Periplasmic binding protein-like II"/>
    <property type="match status" value="1"/>
</dbReference>
<reference evidence="4" key="1">
    <citation type="submission" date="2021-03" db="EMBL/GenBank/DDBJ databases">
        <title>Microbacterium sp. nov., a novel actinobacterium isolated from cow dung.</title>
        <authorList>
            <person name="Zhang L."/>
        </authorList>
    </citation>
    <scope>NUCLEOTIDE SEQUENCE</scope>
    <source>
        <strain evidence="4">NEAU-LLB</strain>
    </source>
</reference>
<organism evidence="4 5">
    <name type="scientific">Microbacterium stercoris</name>
    <dbReference type="NCBI Taxonomy" id="2820289"/>
    <lineage>
        <taxon>Bacteria</taxon>
        <taxon>Bacillati</taxon>
        <taxon>Actinomycetota</taxon>
        <taxon>Actinomycetes</taxon>
        <taxon>Micrococcales</taxon>
        <taxon>Microbacteriaceae</taxon>
        <taxon>Microbacterium</taxon>
    </lineage>
</organism>
<keyword evidence="3" id="KW-0732">Signal</keyword>
<comment type="caution">
    <text evidence="4">The sequence shown here is derived from an EMBL/GenBank/DDBJ whole genome shotgun (WGS) entry which is preliminary data.</text>
</comment>
<dbReference type="PANTHER" id="PTHR43649">
    <property type="entry name" value="ARABINOSE-BINDING PROTEIN-RELATED"/>
    <property type="match status" value="1"/>
</dbReference>
<name>A0A939TWZ6_9MICO</name>
<dbReference type="InterPro" id="IPR006059">
    <property type="entry name" value="SBP"/>
</dbReference>
<feature type="chain" id="PRO_5038993807" evidence="3">
    <location>
        <begin position="25"/>
        <end position="448"/>
    </location>
</feature>
<keyword evidence="2" id="KW-0813">Transport</keyword>
<dbReference type="Proteomes" id="UP000680132">
    <property type="component" value="Unassembled WGS sequence"/>
</dbReference>
<dbReference type="Pfam" id="PF01547">
    <property type="entry name" value="SBP_bac_1"/>
    <property type="match status" value="1"/>
</dbReference>
<feature type="signal peptide" evidence="3">
    <location>
        <begin position="1"/>
        <end position="24"/>
    </location>
</feature>
<dbReference type="InterPro" id="IPR050490">
    <property type="entry name" value="Bact_solute-bd_prot1"/>
</dbReference>
<evidence type="ECO:0000256" key="3">
    <source>
        <dbReference type="SAM" id="SignalP"/>
    </source>
</evidence>
<dbReference type="Gene3D" id="3.40.190.10">
    <property type="entry name" value="Periplasmic binding protein-like II"/>
    <property type="match status" value="2"/>
</dbReference>
<proteinExistence type="inferred from homology"/>
<accession>A0A939TWZ6</accession>
<evidence type="ECO:0000313" key="5">
    <source>
        <dbReference type="Proteomes" id="UP000680132"/>
    </source>
</evidence>
<dbReference type="AlphaFoldDB" id="A0A939TWZ6"/>
<sequence length="448" mass="46937">MSTAARKKILIATGALGATALALAGCTAGPGATGGGNGGGGGGEGGGDGEVVTVYGTIVNAEQELLEESWADWEEENGIDIQYEGSQEFEAQIAVRAQGGNPPDLAIFPQPGLLADMAGRGYLLEAPEGVVKNLRDNWAEDWEGYASLDGKIYGAPLMANVKGWVWYQPSLFEENGWEVPTSWQGLLDLTAEMQSTLGTQPWCAGFGSDAATGWPGTDWIEDIVLRQSGPDVYDQWVAGDVPFTDPKIQSAFDEAAKVLLNPDYVNAGFGDVASIGSVPFGDVANALVSGDCALSHQASFLDGFIVDAGGEVGPDADVWAFMLPPVDENAEGSVVTGGGEIVGAFNDSEAVVKVQEYLSSPEWANSRVSLGGVISANKGLDPENAKSPILQEAIKVLQDEATTFRFDASDLMPSAVGTGSFFQGMRDWVNGTATPQVLEQIQSAWPAE</sequence>